<reference evidence="1" key="3">
    <citation type="submission" date="2006-11" db="EMBL/GenBank/DDBJ databases">
        <title>.</title>
        <authorList>
            <person name="Buell C."/>
            <person name="Yuan Q."/>
            <person name="Ouyang S."/>
            <person name="Liu J."/>
            <person name="Wang A."/>
            <person name="Maiti R."/>
            <person name="Lin H."/>
            <person name="Zhu W."/>
            <person name="Hamilton J."/>
            <person name="Jones K."/>
            <person name="Tallon L."/>
            <person name="Feldblyum T."/>
            <person name="Tsitrin T."/>
            <person name="Bera J."/>
            <person name="Kim M."/>
            <person name="Jin S."/>
            <person name="Fadrosh D."/>
            <person name="Vuong H."/>
            <person name="Overton II L."/>
            <person name="Reardon M."/>
            <person name="Weaver B."/>
            <person name="Johri S."/>
            <person name="Lewis M."/>
            <person name="Utterback T."/>
            <person name="Van Aken S."/>
            <person name="Wortman J."/>
            <person name="Haas B."/>
            <person name="Koo H."/>
            <person name="Zismann V."/>
            <person name="Hsiao J."/>
            <person name="Iobst S."/>
            <person name="de Vazeilles A."/>
            <person name="White O."/>
            <person name="Salzberg S."/>
            <person name="Fraser C."/>
        </authorList>
    </citation>
    <scope>NUCLEOTIDE SEQUENCE</scope>
</reference>
<accession>Q2R7D4</accession>
<reference evidence="3" key="1">
    <citation type="journal article" date="2005" name="Nature">
        <title>The map-based sequence of the rice genome.</title>
        <authorList>
            <consortium name="International rice genome sequencing project (IRGSP)"/>
            <person name="Matsumoto T."/>
            <person name="Wu J."/>
            <person name="Kanamori H."/>
            <person name="Katayose Y."/>
            <person name="Fujisawa M."/>
            <person name="Namiki N."/>
            <person name="Mizuno H."/>
            <person name="Yamamoto K."/>
            <person name="Antonio B.A."/>
            <person name="Baba T."/>
            <person name="Sakata K."/>
            <person name="Nagamura Y."/>
            <person name="Aoki H."/>
            <person name="Arikawa K."/>
            <person name="Arita K."/>
            <person name="Bito T."/>
            <person name="Chiden Y."/>
            <person name="Fujitsuka N."/>
            <person name="Fukunaka R."/>
            <person name="Hamada M."/>
            <person name="Harada C."/>
            <person name="Hayashi A."/>
            <person name="Hijishita S."/>
            <person name="Honda M."/>
            <person name="Hosokawa S."/>
            <person name="Ichikawa Y."/>
            <person name="Idonuma A."/>
            <person name="Iijima M."/>
            <person name="Ikeda M."/>
            <person name="Ikeno M."/>
            <person name="Ito K."/>
            <person name="Ito S."/>
            <person name="Ito T."/>
            <person name="Ito Y."/>
            <person name="Ito Y."/>
            <person name="Iwabuchi A."/>
            <person name="Kamiya K."/>
            <person name="Karasawa W."/>
            <person name="Kurita K."/>
            <person name="Katagiri S."/>
            <person name="Kikuta A."/>
            <person name="Kobayashi H."/>
            <person name="Kobayashi N."/>
            <person name="Machita K."/>
            <person name="Maehara T."/>
            <person name="Masukawa M."/>
            <person name="Mizubayashi T."/>
            <person name="Mukai Y."/>
            <person name="Nagasaki H."/>
            <person name="Nagata Y."/>
            <person name="Naito S."/>
            <person name="Nakashima M."/>
            <person name="Nakama Y."/>
            <person name="Nakamichi Y."/>
            <person name="Nakamura M."/>
            <person name="Meguro A."/>
            <person name="Negishi M."/>
            <person name="Ohta I."/>
            <person name="Ohta T."/>
            <person name="Okamoto M."/>
            <person name="Ono N."/>
            <person name="Saji S."/>
            <person name="Sakaguchi M."/>
            <person name="Sakai K."/>
            <person name="Shibata M."/>
            <person name="Shimokawa T."/>
            <person name="Song J."/>
            <person name="Takazaki Y."/>
            <person name="Terasawa K."/>
            <person name="Tsugane M."/>
            <person name="Tsuji K."/>
            <person name="Ueda S."/>
            <person name="Waki K."/>
            <person name="Yamagata H."/>
            <person name="Yamamoto M."/>
            <person name="Yamamoto S."/>
            <person name="Yamane H."/>
            <person name="Yoshiki S."/>
            <person name="Yoshihara R."/>
            <person name="Yukawa K."/>
            <person name="Zhong H."/>
            <person name="Yano M."/>
            <person name="Yuan Q."/>
            <person name="Ouyang S."/>
            <person name="Liu J."/>
            <person name="Jones K.M."/>
            <person name="Gansberger K."/>
            <person name="Moffat K."/>
            <person name="Hill J."/>
            <person name="Bera J."/>
            <person name="Fadrosh D."/>
            <person name="Jin S."/>
            <person name="Johri S."/>
            <person name="Kim M."/>
            <person name="Overton L."/>
            <person name="Reardon M."/>
            <person name="Tsitrin T."/>
            <person name="Vuong H."/>
            <person name="Weaver B."/>
            <person name="Ciecko A."/>
            <person name="Tallon L."/>
            <person name="Jackson J."/>
            <person name="Pai G."/>
            <person name="Aken S.V."/>
            <person name="Utterback T."/>
            <person name="Reidmuller S."/>
            <person name="Feldblyum T."/>
            <person name="Hsiao J."/>
            <person name="Zismann V."/>
            <person name="Iobst S."/>
            <person name="de Vazeille A.R."/>
            <person name="Buell C.R."/>
            <person name="Ying K."/>
            <person name="Li Y."/>
            <person name="Lu T."/>
            <person name="Huang Y."/>
            <person name="Zhao Q."/>
            <person name="Feng Q."/>
            <person name="Zhang L."/>
            <person name="Zhu J."/>
            <person name="Weng Q."/>
            <person name="Mu J."/>
            <person name="Lu Y."/>
            <person name="Fan D."/>
            <person name="Liu Y."/>
            <person name="Guan J."/>
            <person name="Zhang Y."/>
            <person name="Yu S."/>
            <person name="Liu X."/>
            <person name="Zhang Y."/>
            <person name="Hong G."/>
            <person name="Han B."/>
            <person name="Choisne N."/>
            <person name="Demange N."/>
            <person name="Orjeda G."/>
            <person name="Samain S."/>
            <person name="Cattolico L."/>
            <person name="Pelletier E."/>
            <person name="Couloux A."/>
            <person name="Segurens B."/>
            <person name="Wincker P."/>
            <person name="D'Hont A."/>
            <person name="Scarpelli C."/>
            <person name="Weissenbach J."/>
            <person name="Salanoubat M."/>
            <person name="Quetier F."/>
            <person name="Yu Y."/>
            <person name="Kim H.R."/>
            <person name="Rambo T."/>
            <person name="Currie J."/>
            <person name="Collura K."/>
            <person name="Luo M."/>
            <person name="Yang T."/>
            <person name="Ammiraju J.S.S."/>
            <person name="Engler F."/>
            <person name="Soderlund C."/>
            <person name="Wing R.A."/>
            <person name="Palmer L.E."/>
            <person name="de la Bastide M."/>
            <person name="Spiegel L."/>
            <person name="Nascimento L."/>
            <person name="Zutavern T."/>
            <person name="O'Shaughnessy A."/>
            <person name="Dike S."/>
            <person name="Dedhia N."/>
            <person name="Preston R."/>
            <person name="Balija V."/>
            <person name="McCombie W.R."/>
            <person name="Chow T."/>
            <person name="Chen H."/>
            <person name="Chung M."/>
            <person name="Chen C."/>
            <person name="Shaw J."/>
            <person name="Wu H."/>
            <person name="Hsiao K."/>
            <person name="Chao Y."/>
            <person name="Chu M."/>
            <person name="Cheng C."/>
            <person name="Hour A."/>
            <person name="Lee P."/>
            <person name="Lin S."/>
            <person name="Lin Y."/>
            <person name="Liou J."/>
            <person name="Liu S."/>
            <person name="Hsing Y."/>
            <person name="Raghuvanshi S."/>
            <person name="Mohanty A."/>
            <person name="Bharti A.K."/>
            <person name="Gaur A."/>
            <person name="Gupta V."/>
            <person name="Kumar D."/>
            <person name="Ravi V."/>
            <person name="Vij S."/>
            <person name="Kapur A."/>
            <person name="Khurana P."/>
            <person name="Khurana P."/>
            <person name="Khurana J.P."/>
            <person name="Tyagi A.K."/>
            <person name="Gaikwad K."/>
            <person name="Singh A."/>
            <person name="Dalal V."/>
            <person name="Srivastava S."/>
            <person name="Dixit A."/>
            <person name="Pal A.K."/>
            <person name="Ghazi I.A."/>
            <person name="Yadav M."/>
            <person name="Pandit A."/>
            <person name="Bhargava A."/>
            <person name="Sureshbabu K."/>
            <person name="Batra K."/>
            <person name="Sharma T.R."/>
            <person name="Mohapatra T."/>
            <person name="Singh N.K."/>
            <person name="Messing J."/>
            <person name="Nelson A.B."/>
            <person name="Fuks G."/>
            <person name="Kavchok S."/>
            <person name="Keizer G."/>
            <person name="Linton E."/>
            <person name="Llaca V."/>
            <person name="Song R."/>
            <person name="Tanyolac B."/>
            <person name="Young S."/>
            <person name="Ho-Il K."/>
            <person name="Hahn J.H."/>
            <person name="Sangsakoo G."/>
            <person name="Vanavichit A."/>
            <person name="de Mattos Luiz.A.T."/>
            <person name="Zimmer P.D."/>
            <person name="Malone G."/>
            <person name="Dellagostin O."/>
            <person name="de Oliveira A.C."/>
            <person name="Bevan M."/>
            <person name="Bancroft I."/>
            <person name="Minx P."/>
            <person name="Cordum H."/>
            <person name="Wilson R."/>
            <person name="Cheng Z."/>
            <person name="Jin W."/>
            <person name="Jiang J."/>
            <person name="Leong S.A."/>
            <person name="Iwama H."/>
            <person name="Gojobori T."/>
            <person name="Itoh T."/>
            <person name="Niimura Y."/>
            <person name="Fujii Y."/>
            <person name="Habara T."/>
            <person name="Sakai H."/>
            <person name="Sato Y."/>
            <person name="Wilson G."/>
            <person name="Kumar K."/>
            <person name="McCouch S."/>
            <person name="Juretic N."/>
            <person name="Hoen D."/>
            <person name="Wright S."/>
            <person name="Bruskiewich R."/>
            <person name="Bureau T."/>
            <person name="Miyao A."/>
            <person name="Hirochika H."/>
            <person name="Nishikawa T."/>
            <person name="Kadowaki K."/>
            <person name="Sugiura M."/>
            <person name="Burr B."/>
            <person name="Sasaki T."/>
        </authorList>
    </citation>
    <scope>NUCLEOTIDE SEQUENCE [LARGE SCALE GENOMIC DNA]</scope>
    <source>
        <strain evidence="3">cv. Nipponbare</strain>
    </source>
</reference>
<evidence type="ECO:0000313" key="3">
    <source>
        <dbReference type="Proteomes" id="UP000000763"/>
    </source>
</evidence>
<proteinExistence type="predicted"/>
<evidence type="ECO:0000313" key="1">
    <source>
        <dbReference type="EMBL" id="AAX94905.1"/>
    </source>
</evidence>
<gene>
    <name evidence="2" type="ordered locus">LOC_Os11g16980</name>
</gene>
<dbReference type="Proteomes" id="UP000000763">
    <property type="component" value="Chromosome 11"/>
</dbReference>
<evidence type="ECO:0000313" key="2">
    <source>
        <dbReference type="EMBL" id="AAX94946.1"/>
    </source>
</evidence>
<dbReference type="AlphaFoldDB" id="Q2R7D4"/>
<dbReference type="EMBL" id="AC135499">
    <property type="protein sequence ID" value="AAX94905.1"/>
    <property type="molecule type" value="Genomic_DNA"/>
</dbReference>
<dbReference type="EMBL" id="AC135497">
    <property type="protein sequence ID" value="AAX94946.1"/>
    <property type="molecule type" value="Genomic_DNA"/>
</dbReference>
<reference evidence="1" key="2">
    <citation type="submission" date="2005-04" db="EMBL/GenBank/DDBJ databases">
        <authorList>
            <person name="Buell R."/>
        </authorList>
    </citation>
    <scope>NUCLEOTIDE SEQUENCE</scope>
</reference>
<protein>
    <submittedName>
        <fullName evidence="1">Uncharacterized protein</fullName>
    </submittedName>
</protein>
<organism evidence="1 3">
    <name type="scientific">Oryza sativa subsp. japonica</name>
    <name type="common">Rice</name>
    <dbReference type="NCBI Taxonomy" id="39947"/>
    <lineage>
        <taxon>Eukaryota</taxon>
        <taxon>Viridiplantae</taxon>
        <taxon>Streptophyta</taxon>
        <taxon>Embryophyta</taxon>
        <taxon>Tracheophyta</taxon>
        <taxon>Spermatophyta</taxon>
        <taxon>Magnoliopsida</taxon>
        <taxon>Liliopsida</taxon>
        <taxon>Poales</taxon>
        <taxon>Poaceae</taxon>
        <taxon>BOP clade</taxon>
        <taxon>Oryzoideae</taxon>
        <taxon>Oryzeae</taxon>
        <taxon>Oryzinae</taxon>
        <taxon>Oryza</taxon>
        <taxon>Oryza sativa</taxon>
    </lineage>
</organism>
<sequence>MAAEAEVELGAQWGGATA</sequence>
<name>Q2R7D4_ORYSJ</name>
<reference evidence="3" key="4">
    <citation type="journal article" date="2008" name="Nucleic Acids Res.">
        <title>The rice annotation project database (RAP-DB): 2008 update.</title>
        <authorList>
            <consortium name="The rice annotation project (RAP)"/>
        </authorList>
    </citation>
    <scope>GENOME REANNOTATION</scope>
    <source>
        <strain evidence="3">cv. Nipponbare</strain>
    </source>
</reference>